<comment type="caution">
    <text evidence="2">The sequence shown here is derived from an EMBL/GenBank/DDBJ whole genome shotgun (WGS) entry which is preliminary data.</text>
</comment>
<dbReference type="Proteomes" id="UP000077202">
    <property type="component" value="Unassembled WGS sequence"/>
</dbReference>
<reference evidence="2" key="1">
    <citation type="submission" date="2016-03" db="EMBL/GenBank/DDBJ databases">
        <title>Mechanisms controlling the formation of the plant cell surface in tip-growing cells are functionally conserved among land plants.</title>
        <authorList>
            <person name="Honkanen S."/>
            <person name="Jones V.A."/>
            <person name="Morieri G."/>
            <person name="Champion C."/>
            <person name="Hetherington A.J."/>
            <person name="Kelly S."/>
            <person name="Saint-Marcoux D."/>
            <person name="Proust H."/>
            <person name="Prescott H."/>
            <person name="Dolan L."/>
        </authorList>
    </citation>
    <scope>NUCLEOTIDE SEQUENCE [LARGE SCALE GENOMIC DNA]</scope>
    <source>
        <tissue evidence="2">Whole gametophyte</tissue>
    </source>
</reference>
<evidence type="ECO:0000313" key="3">
    <source>
        <dbReference type="Proteomes" id="UP000077202"/>
    </source>
</evidence>
<proteinExistence type="predicted"/>
<keyword evidence="3" id="KW-1185">Reference proteome</keyword>
<name>A0A176VC17_MARPO</name>
<organism evidence="2 3">
    <name type="scientific">Marchantia polymorpha subsp. ruderalis</name>
    <dbReference type="NCBI Taxonomy" id="1480154"/>
    <lineage>
        <taxon>Eukaryota</taxon>
        <taxon>Viridiplantae</taxon>
        <taxon>Streptophyta</taxon>
        <taxon>Embryophyta</taxon>
        <taxon>Marchantiophyta</taxon>
        <taxon>Marchantiopsida</taxon>
        <taxon>Marchantiidae</taxon>
        <taxon>Marchantiales</taxon>
        <taxon>Marchantiaceae</taxon>
        <taxon>Marchantia</taxon>
    </lineage>
</organism>
<evidence type="ECO:0000256" key="1">
    <source>
        <dbReference type="SAM" id="MobiDB-lite"/>
    </source>
</evidence>
<feature type="region of interest" description="Disordered" evidence="1">
    <location>
        <begin position="22"/>
        <end position="53"/>
    </location>
</feature>
<dbReference type="AlphaFoldDB" id="A0A176VC17"/>
<dbReference type="EMBL" id="LVLJ01004075">
    <property type="protein sequence ID" value="OAE18390.1"/>
    <property type="molecule type" value="Genomic_DNA"/>
</dbReference>
<protein>
    <submittedName>
        <fullName evidence="2">Uncharacterized protein</fullName>
    </submittedName>
</protein>
<accession>A0A176VC17</accession>
<sequence length="193" mass="20716">MAPTAQQLRSGAMWLEVADPDGGPSEAKSAMHHINWPEGPTVDQRSDGVKRRRRRGRGIGIESFVRLFYCSSLSSAAADDAAAAGVWLAGPGHWCGKAEVRPPSGLSFGLVCAIITSLPEPSQQPASQPATHSARPQVFNMFVVAPLYHRRSLDGSGTDLTSTVSFPGCPCRRLTHAAHDFFFSTFLSARSSH</sequence>
<evidence type="ECO:0000313" key="2">
    <source>
        <dbReference type="EMBL" id="OAE18390.1"/>
    </source>
</evidence>
<gene>
    <name evidence="2" type="ORF">AXG93_1783s1200</name>
</gene>